<keyword evidence="2" id="KW-1185">Reference proteome</keyword>
<name>A0ABD7S2Y3_XANVA</name>
<dbReference type="Proteomes" id="UP000320455">
    <property type="component" value="Unassembled WGS sequence"/>
</dbReference>
<proteinExistence type="predicted"/>
<feature type="non-terminal residue" evidence="1">
    <location>
        <position position="1"/>
    </location>
</feature>
<keyword evidence="1" id="KW-0347">Helicase</keyword>
<organism evidence="1 2">
    <name type="scientific">Xanthomonas vasicola</name>
    <dbReference type="NCBI Taxonomy" id="56459"/>
    <lineage>
        <taxon>Bacteria</taxon>
        <taxon>Pseudomonadati</taxon>
        <taxon>Pseudomonadota</taxon>
        <taxon>Gammaproteobacteria</taxon>
        <taxon>Lysobacterales</taxon>
        <taxon>Lysobacteraceae</taxon>
        <taxon>Xanthomonas</taxon>
    </lineage>
</organism>
<feature type="non-terminal residue" evidence="1">
    <location>
        <position position="207"/>
    </location>
</feature>
<dbReference type="EMBL" id="VOCK01000270">
    <property type="protein sequence ID" value="TWQ43669.1"/>
    <property type="molecule type" value="Genomic_DNA"/>
</dbReference>
<keyword evidence="1" id="KW-0378">Hydrolase</keyword>
<comment type="caution">
    <text evidence="1">The sequence shown here is derived from an EMBL/GenBank/DDBJ whole genome shotgun (WGS) entry which is preliminary data.</text>
</comment>
<keyword evidence="1" id="KW-0067">ATP-binding</keyword>
<evidence type="ECO:0000313" key="2">
    <source>
        <dbReference type="Proteomes" id="UP000320455"/>
    </source>
</evidence>
<evidence type="ECO:0000313" key="1">
    <source>
        <dbReference type="EMBL" id="TWQ43669.1"/>
    </source>
</evidence>
<dbReference type="GO" id="GO:0004386">
    <property type="term" value="F:helicase activity"/>
    <property type="evidence" value="ECO:0007669"/>
    <property type="project" value="UniProtKB-KW"/>
</dbReference>
<accession>A0ABD7S2Y3</accession>
<protein>
    <submittedName>
        <fullName evidence="1">Helicase SNF2</fullName>
    </submittedName>
</protein>
<sequence>ARDAGFGVQVIGRIMRRHAVLQAQTDVLPVLDHGYVFLANCESQEGLLLAGAQINTLTTQAPELGTQTVVTMIGDGASLQVVRSGEPLSLLVSRVGAQVLDAEAARDAVSSADTTSEVADALVGTPFAGMANATQAALEMFGGEGAWPARATSVAGAFVLAQESMYRYPRRSDAPDRLRGEQLPPVSADFEAGLAAHVDFSPEVLAD</sequence>
<keyword evidence="1" id="KW-0547">Nucleotide-binding</keyword>
<reference evidence="2" key="1">
    <citation type="journal article" date="2020" name="Phytopathology">
        <title>Genomic acquisitions in emerging populations of Xanthomonas vasicola pv. vasculorum infecting corn in the U.S. and Argentina.</title>
        <authorList>
            <person name="Perez-Quintero A.L."/>
        </authorList>
    </citation>
    <scope>NUCLEOTIDE SEQUENCE [LARGE SCALE GENOMIC DNA]</scope>
    <source>
        <strain evidence="2">Xvh-L</strain>
    </source>
</reference>
<dbReference type="AlphaFoldDB" id="A0ABD7S2Y3"/>
<gene>
    <name evidence="1" type="ORF">FQK01_25040</name>
</gene>